<keyword evidence="8" id="KW-0539">Nucleus</keyword>
<dbReference type="OrthoDB" id="1924260at2759"/>
<feature type="active site" description="Proton donor" evidence="12 14">
    <location>
        <position position="160"/>
    </location>
</feature>
<evidence type="ECO:0000256" key="7">
    <source>
        <dbReference type="ARBA" id="ARBA00022807"/>
    </source>
</evidence>
<comment type="catalytic activity">
    <reaction evidence="1 11 14 15">
        <text>Thiol-dependent hydrolysis of ester, thioester, amide, peptide and isopeptide bonds formed by the C-terminal Gly of ubiquitin (a 76-residue protein attached to proteins as an intracellular targeting signal).</text>
        <dbReference type="EC" id="3.4.19.12"/>
    </reaction>
</comment>
<feature type="active site" description="Nucleophile" evidence="12 14">
    <location>
        <position position="84"/>
    </location>
</feature>
<evidence type="ECO:0000256" key="16">
    <source>
        <dbReference type="SAM" id="Coils"/>
    </source>
</evidence>
<evidence type="ECO:0000256" key="11">
    <source>
        <dbReference type="PIRNR" id="PIRNR038120"/>
    </source>
</evidence>
<evidence type="ECO:0000256" key="15">
    <source>
        <dbReference type="RuleBase" id="RU361215"/>
    </source>
</evidence>
<dbReference type="InterPro" id="IPR041507">
    <property type="entry name" value="UCH_C"/>
</dbReference>
<organism evidence="18 19">
    <name type="scientific">Tropilaelaps mercedesae</name>
    <dbReference type="NCBI Taxonomy" id="418985"/>
    <lineage>
        <taxon>Eukaryota</taxon>
        <taxon>Metazoa</taxon>
        <taxon>Ecdysozoa</taxon>
        <taxon>Arthropoda</taxon>
        <taxon>Chelicerata</taxon>
        <taxon>Arachnida</taxon>
        <taxon>Acari</taxon>
        <taxon>Parasitiformes</taxon>
        <taxon>Mesostigmata</taxon>
        <taxon>Gamasina</taxon>
        <taxon>Dermanyssoidea</taxon>
        <taxon>Laelapidae</taxon>
        <taxon>Tropilaelaps</taxon>
    </lineage>
</organism>
<evidence type="ECO:0000256" key="13">
    <source>
        <dbReference type="PIRSR" id="PIRSR038120-2"/>
    </source>
</evidence>
<evidence type="ECO:0000256" key="2">
    <source>
        <dbReference type="ARBA" id="ARBA00004123"/>
    </source>
</evidence>
<name>A0A1V9X5H8_9ACAR</name>
<comment type="function">
    <text evidence="9">Catalytic component of the polycomb repressive deubiquitinase (PR-DUB) complex, a complex that specifically mediates deubiquitination of histone H2A monoubiquitinated at 'Lys-119' (H2AK118ub1). Mediates bisymmetric organization of the PR-DUB complex and is involved in association with nucleosomes to mediate deubiquitination. Does not deubiquitinate monoubiquitinated histone H2B. Required to maintain the transcriptionally repressive state of homeotic genes throughout development. The PR-DUB complex has weak or no activity toward 'Lys-48'- and 'Lys-63'-linked polyubiquitin chains. Polycomb group (PcG) protein.</text>
</comment>
<feature type="domain" description="UCH catalytic" evidence="17">
    <location>
        <begin position="5"/>
        <end position="222"/>
    </location>
</feature>
<evidence type="ECO:0000313" key="19">
    <source>
        <dbReference type="Proteomes" id="UP000192247"/>
    </source>
</evidence>
<dbReference type="InterPro" id="IPR017390">
    <property type="entry name" value="Ubiquitinyl_hydrolase_UCH37"/>
</dbReference>
<dbReference type="GO" id="GO:0016579">
    <property type="term" value="P:protein deubiquitination"/>
    <property type="evidence" value="ECO:0007669"/>
    <property type="project" value="InterPro"/>
</dbReference>
<dbReference type="Pfam" id="PF01088">
    <property type="entry name" value="Peptidase_C12"/>
    <property type="match status" value="1"/>
</dbReference>
<dbReference type="FunFam" id="3.40.532.10:FF:000003">
    <property type="entry name" value="Ubiquitin carboxyl-terminal hydrolase"/>
    <property type="match status" value="1"/>
</dbReference>
<dbReference type="FunCoup" id="A0A1V9X5H8">
    <property type="interactions" value="2048"/>
</dbReference>
<keyword evidence="6 11" id="KW-0378">Hydrolase</keyword>
<evidence type="ECO:0000256" key="6">
    <source>
        <dbReference type="ARBA" id="ARBA00022801"/>
    </source>
</evidence>
<keyword evidence="7 11" id="KW-0788">Thiol protease</keyword>
<dbReference type="CDD" id="cd09617">
    <property type="entry name" value="Peptidase_C12_UCH37_BAP1"/>
    <property type="match status" value="1"/>
</dbReference>
<dbReference type="GO" id="GO:0004843">
    <property type="term" value="F:cysteine-type deubiquitinase activity"/>
    <property type="evidence" value="ECO:0007669"/>
    <property type="project" value="UniProtKB-UniRule"/>
</dbReference>
<keyword evidence="16" id="KW-0175">Coiled coil</keyword>
<dbReference type="SUPFAM" id="SSF54001">
    <property type="entry name" value="Cysteine proteinases"/>
    <property type="match status" value="1"/>
</dbReference>
<evidence type="ECO:0000256" key="5">
    <source>
        <dbReference type="ARBA" id="ARBA00022786"/>
    </source>
</evidence>
<evidence type="ECO:0000256" key="9">
    <source>
        <dbReference type="ARBA" id="ARBA00046227"/>
    </source>
</evidence>
<comment type="subcellular location">
    <subcellularLocation>
        <location evidence="2">Nucleus</location>
    </subcellularLocation>
</comment>
<dbReference type="GO" id="GO:0005634">
    <property type="term" value="C:nucleus"/>
    <property type="evidence" value="ECO:0007669"/>
    <property type="project" value="UniProtKB-SubCell"/>
</dbReference>
<evidence type="ECO:0000256" key="14">
    <source>
        <dbReference type="PROSITE-ProRule" id="PRU01393"/>
    </source>
</evidence>
<accession>A0A1V9X5H8</accession>
<dbReference type="STRING" id="418985.A0A1V9X5H8"/>
<dbReference type="GO" id="GO:0006511">
    <property type="term" value="P:ubiquitin-dependent protein catabolic process"/>
    <property type="evidence" value="ECO:0007669"/>
    <property type="project" value="UniProtKB-UniRule"/>
</dbReference>
<protein>
    <recommendedName>
        <fullName evidence="11 15">Ubiquitin carboxyl-terminal hydrolase</fullName>
        <ecNumber evidence="11 15">3.4.19.12</ecNumber>
    </recommendedName>
</protein>
<sequence length="327" mass="37440">MSAGDWCLIESDPGVFSELIRGFGVTGVQVEEIYSLDQESFAHLKPVHGLIFLFKYTEKAGPSKGRVVQRSDVFFAKQVINNACATQAILSVLMNLSDPDIKLGNNLDHLKEFAKDFDSQMKGLTISNCHVIRNVHNSFARQHIVEFEQKCAKQDEDVYHFVSYIHFKGKVYELDGLQEGPLEHCDVPPDEDWLKYARPIIEARVGQYAQGEIHFNLMAVVKDRRMACQKEIELLREAVKEGKKTQEQINAEVNQYAMTISDEEAKILRYKQENILRRHNYLPFIIELLKILAEKGKLVALCEKAKEKALEKEKQKAEKRKAAEISK</sequence>
<evidence type="ECO:0000313" key="18">
    <source>
        <dbReference type="EMBL" id="OQR68747.1"/>
    </source>
</evidence>
<keyword evidence="4 11" id="KW-0645">Protease</keyword>
<evidence type="ECO:0000256" key="1">
    <source>
        <dbReference type="ARBA" id="ARBA00000707"/>
    </source>
</evidence>
<dbReference type="Proteomes" id="UP000192247">
    <property type="component" value="Unassembled WGS sequence"/>
</dbReference>
<comment type="caution">
    <text evidence="18">The sequence shown here is derived from an EMBL/GenBank/DDBJ whole genome shotgun (WGS) entry which is preliminary data.</text>
</comment>
<dbReference type="InterPro" id="IPR036959">
    <property type="entry name" value="Peptidase_C12_UCH_sf"/>
</dbReference>
<feature type="site" description="Important for enzyme activity" evidence="13 14">
    <location>
        <position position="175"/>
    </location>
</feature>
<dbReference type="PANTHER" id="PTHR10589:SF16">
    <property type="entry name" value="UBIQUITIN CARBOXYL-TERMINAL HYDROLASE ISOZYME L5"/>
    <property type="match status" value="1"/>
</dbReference>
<dbReference type="InParanoid" id="A0A1V9X5H8"/>
<feature type="site" description="Transition state stabilizer" evidence="14">
    <location>
        <position position="78"/>
    </location>
</feature>
<dbReference type="AlphaFoldDB" id="A0A1V9X5H8"/>
<comment type="similarity">
    <text evidence="3 11 14 15">Belongs to the peptidase C12 family.</text>
</comment>
<dbReference type="Gene3D" id="1.20.58.860">
    <property type="match status" value="1"/>
</dbReference>
<dbReference type="InterPro" id="IPR001578">
    <property type="entry name" value="Peptidase_C12_UCH"/>
</dbReference>
<proteinExistence type="inferred from homology"/>
<dbReference type="Gene3D" id="3.40.532.10">
    <property type="entry name" value="Peptidase C12, ubiquitin carboxyl-terminal hydrolase"/>
    <property type="match status" value="1"/>
</dbReference>
<dbReference type="Pfam" id="PF18031">
    <property type="entry name" value="UCH_C"/>
    <property type="match status" value="1"/>
</dbReference>
<evidence type="ECO:0000256" key="4">
    <source>
        <dbReference type="ARBA" id="ARBA00022670"/>
    </source>
</evidence>
<dbReference type="PANTHER" id="PTHR10589">
    <property type="entry name" value="UBIQUITIN CARBOXYL-TERMINAL HYDROLASE"/>
    <property type="match status" value="1"/>
</dbReference>
<dbReference type="PRINTS" id="PR00707">
    <property type="entry name" value="UBCTHYDRLASE"/>
</dbReference>
<evidence type="ECO:0000256" key="12">
    <source>
        <dbReference type="PIRSR" id="PIRSR038120-1"/>
    </source>
</evidence>
<evidence type="ECO:0000259" key="17">
    <source>
        <dbReference type="PROSITE" id="PS52048"/>
    </source>
</evidence>
<dbReference type="EMBL" id="MNPL01023378">
    <property type="protein sequence ID" value="OQR68747.1"/>
    <property type="molecule type" value="Genomic_DNA"/>
</dbReference>
<evidence type="ECO:0000256" key="10">
    <source>
        <dbReference type="ARBA" id="ARBA00049710"/>
    </source>
</evidence>
<evidence type="ECO:0000256" key="8">
    <source>
        <dbReference type="ARBA" id="ARBA00023242"/>
    </source>
</evidence>
<dbReference type="EC" id="3.4.19.12" evidence="11 15"/>
<dbReference type="GO" id="GO:0005737">
    <property type="term" value="C:cytoplasm"/>
    <property type="evidence" value="ECO:0007669"/>
    <property type="project" value="TreeGrafter"/>
</dbReference>
<dbReference type="PROSITE" id="PS52049">
    <property type="entry name" value="ULD"/>
    <property type="match status" value="1"/>
</dbReference>
<feature type="coiled-coil region" evidence="16">
    <location>
        <begin position="300"/>
        <end position="327"/>
    </location>
</feature>
<dbReference type="PROSITE" id="PS52048">
    <property type="entry name" value="UCH_DOMAIN"/>
    <property type="match status" value="1"/>
</dbReference>
<gene>
    <name evidence="18" type="ORF">BIW11_12706</name>
</gene>
<dbReference type="InterPro" id="IPR038765">
    <property type="entry name" value="Papain-like_cys_pep_sf"/>
</dbReference>
<keyword evidence="19" id="KW-1185">Reference proteome</keyword>
<evidence type="ECO:0000256" key="3">
    <source>
        <dbReference type="ARBA" id="ARBA00009326"/>
    </source>
</evidence>
<reference evidence="18 19" key="1">
    <citation type="journal article" date="2017" name="Gigascience">
        <title>Draft genome of the honey bee ectoparasitic mite, Tropilaelaps mercedesae, is shaped by the parasitic life history.</title>
        <authorList>
            <person name="Dong X."/>
            <person name="Armstrong S.D."/>
            <person name="Xia D."/>
            <person name="Makepeace B.L."/>
            <person name="Darby A.C."/>
            <person name="Kadowaki T."/>
        </authorList>
    </citation>
    <scope>NUCLEOTIDE SEQUENCE [LARGE SCALE GENOMIC DNA]</scope>
    <source>
        <strain evidence="18">Wuxi-XJTLU</strain>
    </source>
</reference>
<comment type="subunit">
    <text evidence="10">Catalytic component of the polycomb repressive deubiquitinase (PR-DUB) complex, at least composed of caly/calypso, Asx and sba (MBD5/6 homolog). The PR-DUB complex associates with nucleosomes to mediate deubiquitination of histone H2AK118ub1 substrates; the association requires the positively charged C-terminal tail of caly, probably due to direct binding of DNA. Interacts (via ULD domain) with Asx (via DEUBAD domain); the interaction produces a stable heterodimer with a composite binding site for ubiquitin. Homodimerizes (via coiled-coil hinge-region between the UCH and ULD domains) to mediate assembly of 2 copies of the caly-Asx heterodimer into a bisymmetric tetramer; dimerization enhances PR-DUB association with nucleosomes.</text>
</comment>
<dbReference type="PIRSF" id="PIRSF038120">
    <property type="entry name" value="Ubiquitinyl_hydrolase_UCH37"/>
    <property type="match status" value="1"/>
</dbReference>
<keyword evidence="5 11" id="KW-0833">Ubl conjugation pathway</keyword>